<keyword evidence="2" id="KW-1185">Reference proteome</keyword>
<reference evidence="1 2" key="1">
    <citation type="journal article" date="2023" name="Microb. Genom.">
        <title>Mesoterricola silvestris gen. nov., sp. nov., Mesoterricola sediminis sp. nov., Geothrix oryzae sp. nov., Geothrix edaphica sp. nov., Geothrix rubra sp. nov., and Geothrix limicola sp. nov., six novel members of Acidobacteriota isolated from soils.</title>
        <authorList>
            <person name="Weisberg A.J."/>
            <person name="Pearce E."/>
            <person name="Kramer C.G."/>
            <person name="Chang J.H."/>
            <person name="Clarke C.R."/>
        </authorList>
    </citation>
    <scope>NUCLEOTIDE SEQUENCE [LARGE SCALE GENOMIC DNA]</scope>
    <source>
        <strain evidence="1 2">NE20-4-1</strain>
    </source>
</reference>
<gene>
    <name evidence="1" type="ORF">PV383_20235</name>
</gene>
<sequence length="168" mass="18591">MSAMDKDVLDRYITTWLARAHDHPETAHNEWTKHGVALLPLGRRYSAVRLPGSLVTAAVGTTDMKAITAELEFRLDGPVIHDSLAIGRPYYALIQWHAGVVWDGGEDTPCLGDGVHLGVPRIQRVQPPGTYWIVRPRREGDLCRPEAVQRLIRDGRAALAVEQAEVTA</sequence>
<dbReference type="RefSeq" id="WP_193382544.1">
    <property type="nucleotide sequence ID" value="NZ_JABXWF010000011.1"/>
</dbReference>
<evidence type="ECO:0008006" key="3">
    <source>
        <dbReference type="Google" id="ProtNLM"/>
    </source>
</evidence>
<dbReference type="Proteomes" id="UP001282474">
    <property type="component" value="Unassembled WGS sequence"/>
</dbReference>
<dbReference type="EMBL" id="JARAWJ010000014">
    <property type="protein sequence ID" value="MDX3039491.1"/>
    <property type="molecule type" value="Genomic_DNA"/>
</dbReference>
<organism evidence="1 2">
    <name type="scientific">Streptomyces caniscabiei</name>
    <dbReference type="NCBI Taxonomy" id="2746961"/>
    <lineage>
        <taxon>Bacteria</taxon>
        <taxon>Bacillati</taxon>
        <taxon>Actinomycetota</taxon>
        <taxon>Actinomycetes</taxon>
        <taxon>Kitasatosporales</taxon>
        <taxon>Streptomycetaceae</taxon>
        <taxon>Streptomyces</taxon>
    </lineage>
</organism>
<name>A0ABU4MQR2_9ACTN</name>
<evidence type="ECO:0000313" key="2">
    <source>
        <dbReference type="Proteomes" id="UP001282474"/>
    </source>
</evidence>
<comment type="caution">
    <text evidence="1">The sequence shown here is derived from an EMBL/GenBank/DDBJ whole genome shotgun (WGS) entry which is preliminary data.</text>
</comment>
<accession>A0ABU4MQR2</accession>
<proteinExistence type="predicted"/>
<protein>
    <recommendedName>
        <fullName evidence="3">SnoaL-like domain-containing protein</fullName>
    </recommendedName>
</protein>
<evidence type="ECO:0000313" key="1">
    <source>
        <dbReference type="EMBL" id="MDX3039491.1"/>
    </source>
</evidence>